<comment type="caution">
    <text evidence="3">The sequence shown here is derived from an EMBL/GenBank/DDBJ whole genome shotgun (WGS) entry which is preliminary data.</text>
</comment>
<evidence type="ECO:0000313" key="3">
    <source>
        <dbReference type="EMBL" id="NWK56284.1"/>
    </source>
</evidence>
<keyword evidence="4" id="KW-1185">Reference proteome</keyword>
<feature type="signal peptide" evidence="1">
    <location>
        <begin position="1"/>
        <end position="20"/>
    </location>
</feature>
<evidence type="ECO:0000256" key="1">
    <source>
        <dbReference type="SAM" id="SignalP"/>
    </source>
</evidence>
<dbReference type="AlphaFoldDB" id="A0A851GQ54"/>
<feature type="chain" id="PRO_5032336122" evidence="1">
    <location>
        <begin position="21"/>
        <end position="227"/>
    </location>
</feature>
<dbReference type="EMBL" id="JACBAZ010000004">
    <property type="protein sequence ID" value="NWK56284.1"/>
    <property type="molecule type" value="Genomic_DNA"/>
</dbReference>
<dbReference type="RefSeq" id="WP_178933070.1">
    <property type="nucleotide sequence ID" value="NZ_JACBAZ010000004.1"/>
</dbReference>
<protein>
    <submittedName>
        <fullName evidence="3">PEP-CTERM sorting domain-containing protein</fullName>
    </submittedName>
</protein>
<keyword evidence="1" id="KW-0732">Signal</keyword>
<evidence type="ECO:0000313" key="4">
    <source>
        <dbReference type="Proteomes" id="UP000557872"/>
    </source>
</evidence>
<dbReference type="Proteomes" id="UP000557872">
    <property type="component" value="Unassembled WGS sequence"/>
</dbReference>
<evidence type="ECO:0000259" key="2">
    <source>
        <dbReference type="Pfam" id="PF07589"/>
    </source>
</evidence>
<organism evidence="3 4">
    <name type="scientific">Oceaniferula marina</name>
    <dbReference type="NCBI Taxonomy" id="2748318"/>
    <lineage>
        <taxon>Bacteria</taxon>
        <taxon>Pseudomonadati</taxon>
        <taxon>Verrucomicrobiota</taxon>
        <taxon>Verrucomicrobiia</taxon>
        <taxon>Verrucomicrobiales</taxon>
        <taxon>Verrucomicrobiaceae</taxon>
        <taxon>Oceaniferula</taxon>
    </lineage>
</organism>
<name>A0A851GQ54_9BACT</name>
<proteinExistence type="predicted"/>
<reference evidence="3 4" key="1">
    <citation type="submission" date="2020-07" db="EMBL/GenBank/DDBJ databases">
        <title>Roseicoccus Jingziensis gen. nov., sp. nov., isolated from coastal seawater.</title>
        <authorList>
            <person name="Feng X."/>
        </authorList>
    </citation>
    <scope>NUCLEOTIDE SEQUENCE [LARGE SCALE GENOMIC DNA]</scope>
    <source>
        <strain evidence="3 4">N1E253</strain>
    </source>
</reference>
<gene>
    <name evidence="3" type="ORF">HW115_11735</name>
</gene>
<sequence>MKLKYSILAASLLGMAAVNGATVAWSSGAFTTSGGIGATLDAGQFATDGTEILAENIGGGALTFDGINFAAGTVVFAGGTAAVFHENIPTANTLLAREGTYGVDGAADTVSLSGLTIGNTYRIQALVYDGRGDAGITGRTIEFDGLNQNQYANGVSGSTWGDGLLVTGTFVADATTQDFTVEAFTGATSKGGQLNALLVHETAVVPEPTTTALLGLGGLALILRRRK</sequence>
<dbReference type="Pfam" id="PF07589">
    <property type="entry name" value="PEP-CTERM"/>
    <property type="match status" value="1"/>
</dbReference>
<dbReference type="InterPro" id="IPR013424">
    <property type="entry name" value="Ice-binding_C"/>
</dbReference>
<accession>A0A851GQ54</accession>
<dbReference type="NCBIfam" id="TIGR02595">
    <property type="entry name" value="PEP_CTERM"/>
    <property type="match status" value="1"/>
</dbReference>
<feature type="domain" description="Ice-binding protein C-terminal" evidence="2">
    <location>
        <begin position="205"/>
        <end position="226"/>
    </location>
</feature>